<keyword evidence="3" id="KW-1185">Reference proteome</keyword>
<dbReference type="EMBL" id="JACJTA010000007">
    <property type="protein sequence ID" value="MBD2603919.1"/>
    <property type="molecule type" value="Genomic_DNA"/>
</dbReference>
<organism evidence="2 3">
    <name type="scientific">Scytonema hofmannii FACHB-248</name>
    <dbReference type="NCBI Taxonomy" id="1842502"/>
    <lineage>
        <taxon>Bacteria</taxon>
        <taxon>Bacillati</taxon>
        <taxon>Cyanobacteriota</taxon>
        <taxon>Cyanophyceae</taxon>
        <taxon>Nostocales</taxon>
        <taxon>Scytonemataceae</taxon>
        <taxon>Scytonema</taxon>
    </lineage>
</organism>
<feature type="region of interest" description="Disordered" evidence="1">
    <location>
        <begin position="50"/>
        <end position="71"/>
    </location>
</feature>
<name>A0ABR8GKK1_9CYAN</name>
<protein>
    <submittedName>
        <fullName evidence="2">Uncharacterized protein</fullName>
    </submittedName>
</protein>
<proteinExistence type="predicted"/>
<gene>
    <name evidence="2" type="ORF">H6G81_05070</name>
</gene>
<sequence length="98" mass="11262">MSKNTNDWLVDDSKKGGFSGTQKKSLLPSYLQNPFSSAWSKLANLIDATLDSKPETSENSQQEQHESDPIRIDQFYSRFTDRVDPSLYYTIFSPHDRL</sequence>
<evidence type="ECO:0000313" key="3">
    <source>
        <dbReference type="Proteomes" id="UP000660380"/>
    </source>
</evidence>
<comment type="caution">
    <text evidence="2">The sequence shown here is derived from an EMBL/GenBank/DDBJ whole genome shotgun (WGS) entry which is preliminary data.</text>
</comment>
<evidence type="ECO:0000313" key="2">
    <source>
        <dbReference type="EMBL" id="MBD2603919.1"/>
    </source>
</evidence>
<dbReference type="Proteomes" id="UP000660380">
    <property type="component" value="Unassembled WGS sequence"/>
</dbReference>
<evidence type="ECO:0000256" key="1">
    <source>
        <dbReference type="SAM" id="MobiDB-lite"/>
    </source>
</evidence>
<dbReference type="RefSeq" id="WP_029632764.1">
    <property type="nucleotide sequence ID" value="NZ_JACJTA010000007.1"/>
</dbReference>
<reference evidence="2 3" key="1">
    <citation type="journal article" date="2020" name="ISME J.">
        <title>Comparative genomics reveals insights into cyanobacterial evolution and habitat adaptation.</title>
        <authorList>
            <person name="Chen M.Y."/>
            <person name="Teng W.K."/>
            <person name="Zhao L."/>
            <person name="Hu C.X."/>
            <person name="Zhou Y.K."/>
            <person name="Han B.P."/>
            <person name="Song L.R."/>
            <person name="Shu W.S."/>
        </authorList>
    </citation>
    <scope>NUCLEOTIDE SEQUENCE [LARGE SCALE GENOMIC DNA]</scope>
    <source>
        <strain evidence="2 3">FACHB-248</strain>
    </source>
</reference>
<feature type="region of interest" description="Disordered" evidence="1">
    <location>
        <begin position="1"/>
        <end position="23"/>
    </location>
</feature>
<accession>A0ABR8GKK1</accession>